<comment type="caution">
    <text evidence="7">The sequence shown here is derived from an EMBL/GenBank/DDBJ whole genome shotgun (WGS) entry which is preliminary data.</text>
</comment>
<keyword evidence="8" id="KW-1185">Reference proteome</keyword>
<evidence type="ECO:0000256" key="3">
    <source>
        <dbReference type="ARBA" id="ARBA00022692"/>
    </source>
</evidence>
<dbReference type="PANTHER" id="PTHR11266">
    <property type="entry name" value="PEROXISOMAL MEMBRANE PROTEIN 2, PXMP2 MPV17"/>
    <property type="match status" value="1"/>
</dbReference>
<dbReference type="GO" id="GO:0016020">
    <property type="term" value="C:membrane"/>
    <property type="evidence" value="ECO:0007669"/>
    <property type="project" value="UniProtKB-SubCell"/>
</dbReference>
<feature type="transmembrane region" description="Helical" evidence="6">
    <location>
        <begin position="138"/>
        <end position="156"/>
    </location>
</feature>
<keyword evidence="4 6" id="KW-1133">Transmembrane helix</keyword>
<dbReference type="PANTHER" id="PTHR11266:SF88">
    <property type="entry name" value="PROTEIN SYM1-LIKE"/>
    <property type="match status" value="1"/>
</dbReference>
<dbReference type="AlphaFoldDB" id="A0AAV3QCJ7"/>
<evidence type="ECO:0000256" key="1">
    <source>
        <dbReference type="ARBA" id="ARBA00004141"/>
    </source>
</evidence>
<dbReference type="Proteomes" id="UP001454036">
    <property type="component" value="Unassembled WGS sequence"/>
</dbReference>
<gene>
    <name evidence="7" type="ORF">LIER_17359</name>
</gene>
<protein>
    <submittedName>
        <fullName evidence="7">Transporter</fullName>
    </submittedName>
</protein>
<feature type="transmembrane region" description="Helical" evidence="6">
    <location>
        <begin position="103"/>
        <end position="126"/>
    </location>
</feature>
<evidence type="ECO:0000256" key="2">
    <source>
        <dbReference type="ARBA" id="ARBA00006824"/>
    </source>
</evidence>
<evidence type="ECO:0000256" key="6">
    <source>
        <dbReference type="RuleBase" id="RU363053"/>
    </source>
</evidence>
<organism evidence="7 8">
    <name type="scientific">Lithospermum erythrorhizon</name>
    <name type="common">Purple gromwell</name>
    <name type="synonym">Lithospermum officinale var. erythrorhizon</name>
    <dbReference type="NCBI Taxonomy" id="34254"/>
    <lineage>
        <taxon>Eukaryota</taxon>
        <taxon>Viridiplantae</taxon>
        <taxon>Streptophyta</taxon>
        <taxon>Embryophyta</taxon>
        <taxon>Tracheophyta</taxon>
        <taxon>Spermatophyta</taxon>
        <taxon>Magnoliopsida</taxon>
        <taxon>eudicotyledons</taxon>
        <taxon>Gunneridae</taxon>
        <taxon>Pentapetalae</taxon>
        <taxon>asterids</taxon>
        <taxon>lamiids</taxon>
        <taxon>Boraginales</taxon>
        <taxon>Boraginaceae</taxon>
        <taxon>Boraginoideae</taxon>
        <taxon>Lithospermeae</taxon>
        <taxon>Lithospermum</taxon>
    </lineage>
</organism>
<proteinExistence type="inferred from homology"/>
<sequence>MKLDLITKLAKQPNQSYLRTLLSKPRSPQTPQIHVLPKAMYSSSPHLPEKKGLIQWYLRMLEVRPIFTKAVSSSLIYAAADVTSQMITMPPSGSIDFVRTTRIASFGLFILGPSQHFWFSFVANALPKRDVVSTLKKIVMGQLIFGPIINSIFFSYNAGLQGENGHQIIARLKRDLLPTLMGGLMYWPLCDFLTFKIIPVGLQPLINSSFAYLWSIYLTYMAGLEKAE</sequence>
<feature type="transmembrane region" description="Helical" evidence="6">
    <location>
        <begin position="176"/>
        <end position="198"/>
    </location>
</feature>
<evidence type="ECO:0000256" key="5">
    <source>
        <dbReference type="ARBA" id="ARBA00023136"/>
    </source>
</evidence>
<keyword evidence="3 6" id="KW-0812">Transmembrane</keyword>
<keyword evidence="5 6" id="KW-0472">Membrane</keyword>
<dbReference type="EMBL" id="BAABME010004028">
    <property type="protein sequence ID" value="GAA0160918.1"/>
    <property type="molecule type" value="Genomic_DNA"/>
</dbReference>
<comment type="subcellular location">
    <subcellularLocation>
        <location evidence="1">Membrane</location>
        <topology evidence="1">Multi-pass membrane protein</topology>
    </subcellularLocation>
</comment>
<dbReference type="GO" id="GO:0005737">
    <property type="term" value="C:cytoplasm"/>
    <property type="evidence" value="ECO:0007669"/>
    <property type="project" value="TreeGrafter"/>
</dbReference>
<reference evidence="7 8" key="1">
    <citation type="submission" date="2024-01" db="EMBL/GenBank/DDBJ databases">
        <title>The complete chloroplast genome sequence of Lithospermum erythrorhizon: insights into the phylogenetic relationship among Boraginaceae species and the maternal lineages of purple gromwells.</title>
        <authorList>
            <person name="Okada T."/>
            <person name="Watanabe K."/>
        </authorList>
    </citation>
    <scope>NUCLEOTIDE SEQUENCE [LARGE SCALE GENOMIC DNA]</scope>
</reference>
<evidence type="ECO:0000313" key="7">
    <source>
        <dbReference type="EMBL" id="GAA0160918.1"/>
    </source>
</evidence>
<comment type="similarity">
    <text evidence="2 6">Belongs to the peroxisomal membrane protein PXMP2/4 family.</text>
</comment>
<accession>A0AAV3QCJ7</accession>
<name>A0AAV3QCJ7_LITER</name>
<dbReference type="InterPro" id="IPR007248">
    <property type="entry name" value="Mpv17_PMP22"/>
</dbReference>
<evidence type="ECO:0000256" key="4">
    <source>
        <dbReference type="ARBA" id="ARBA00022989"/>
    </source>
</evidence>
<evidence type="ECO:0000313" key="8">
    <source>
        <dbReference type="Proteomes" id="UP001454036"/>
    </source>
</evidence>
<dbReference type="Pfam" id="PF04117">
    <property type="entry name" value="Mpv17_PMP22"/>
    <property type="match status" value="1"/>
</dbReference>